<dbReference type="InterPro" id="IPR014039">
    <property type="entry name" value="Transl_elong_EFTs/EF1B_dimer"/>
</dbReference>
<protein>
    <recommendedName>
        <fullName evidence="2 6">Elongation factor Ts</fullName>
        <shortName evidence="6">EF-Ts</shortName>
    </recommendedName>
</protein>
<feature type="region of interest" description="Involved in Mg(2+) ion dislocation from EF-Tu" evidence="6">
    <location>
        <begin position="81"/>
        <end position="84"/>
    </location>
</feature>
<proteinExistence type="inferred from homology"/>
<evidence type="ECO:0000256" key="3">
    <source>
        <dbReference type="ARBA" id="ARBA00022490"/>
    </source>
</evidence>
<feature type="domain" description="Translation elongation factor EFTs/EF1B dimerisation" evidence="9">
    <location>
        <begin position="72"/>
        <end position="275"/>
    </location>
</feature>
<comment type="similarity">
    <text evidence="1 6 7">Belongs to the EF-Ts family.</text>
</comment>
<evidence type="ECO:0000313" key="10">
    <source>
        <dbReference type="EMBL" id="MBB6091734.1"/>
    </source>
</evidence>
<dbReference type="SUPFAM" id="SSF46934">
    <property type="entry name" value="UBA-like"/>
    <property type="match status" value="1"/>
</dbReference>
<dbReference type="PANTHER" id="PTHR11741">
    <property type="entry name" value="ELONGATION FACTOR TS"/>
    <property type="match status" value="1"/>
</dbReference>
<dbReference type="HAMAP" id="MF_00050">
    <property type="entry name" value="EF_Ts"/>
    <property type="match status" value="1"/>
</dbReference>
<dbReference type="GO" id="GO:0003746">
    <property type="term" value="F:translation elongation factor activity"/>
    <property type="evidence" value="ECO:0007669"/>
    <property type="project" value="UniProtKB-UniRule"/>
</dbReference>
<keyword evidence="4 6" id="KW-0251">Elongation factor</keyword>
<dbReference type="FunFam" id="1.10.8.10:FF:000001">
    <property type="entry name" value="Elongation factor Ts"/>
    <property type="match status" value="1"/>
</dbReference>
<evidence type="ECO:0000313" key="11">
    <source>
        <dbReference type="Proteomes" id="UP000588068"/>
    </source>
</evidence>
<dbReference type="PANTHER" id="PTHR11741:SF0">
    <property type="entry name" value="ELONGATION FACTOR TS, MITOCHONDRIAL"/>
    <property type="match status" value="1"/>
</dbReference>
<dbReference type="InterPro" id="IPR018101">
    <property type="entry name" value="Transl_elong_Ts_CS"/>
</dbReference>
<dbReference type="PROSITE" id="PS01127">
    <property type="entry name" value="EF_TS_2"/>
    <property type="match status" value="1"/>
</dbReference>
<dbReference type="CDD" id="cd14275">
    <property type="entry name" value="UBA_EF-Ts"/>
    <property type="match status" value="1"/>
</dbReference>
<accession>A0A841HGN8</accession>
<keyword evidence="3 6" id="KW-0963">Cytoplasm</keyword>
<keyword evidence="11" id="KW-1185">Reference proteome</keyword>
<evidence type="ECO:0000259" key="9">
    <source>
        <dbReference type="Pfam" id="PF00889"/>
    </source>
</evidence>
<dbReference type="NCBIfam" id="TIGR00116">
    <property type="entry name" value="tsf"/>
    <property type="match status" value="1"/>
</dbReference>
<evidence type="ECO:0000256" key="4">
    <source>
        <dbReference type="ARBA" id="ARBA00022768"/>
    </source>
</evidence>
<dbReference type="Gene3D" id="3.30.479.20">
    <property type="entry name" value="Elongation factor Ts, dimerisation domain"/>
    <property type="match status" value="2"/>
</dbReference>
<gene>
    <name evidence="6" type="primary">tsf</name>
    <name evidence="10" type="ORF">HNQ60_000580</name>
</gene>
<dbReference type="RefSeq" id="WP_184329516.1">
    <property type="nucleotide sequence ID" value="NZ_JACHHZ010000001.1"/>
</dbReference>
<sequence length="302" mass="32300">MAVTAEAVKQLRERTGAGMMECKKALTETNGDLDAAAELMRKAGLAKADKKAARVAAEGVIVIERSADAKRAAIVEVNCETDFVARENDFKGFATSVAKAALAQRPASLEALLAAKSESGSTLDEVRRALIAKIGENISVRRFDLVESPVVIGAYLHGSRIGALVSLTKGEEATAKDIAMHVAAINPPHVSSAEIPADLVAKEKEIHTETTKADPKLAGKPEAIIAKAVEGKIRKWMSEITLLGQPFVKDDKQSVEQYLKQAGAEVASFVRYEVGAGIEKKQEDFAEEVRKQVENSKAPPAK</sequence>
<evidence type="ECO:0000256" key="7">
    <source>
        <dbReference type="RuleBase" id="RU000642"/>
    </source>
</evidence>
<dbReference type="GO" id="GO:0005737">
    <property type="term" value="C:cytoplasm"/>
    <property type="evidence" value="ECO:0007669"/>
    <property type="project" value="UniProtKB-SubCell"/>
</dbReference>
<dbReference type="Gene3D" id="1.10.8.10">
    <property type="entry name" value="DNA helicase RuvA subunit, C-terminal domain"/>
    <property type="match status" value="1"/>
</dbReference>
<dbReference type="AlphaFoldDB" id="A0A841HGN8"/>
<dbReference type="SUPFAM" id="SSF54713">
    <property type="entry name" value="Elongation factor Ts (EF-Ts), dimerisation domain"/>
    <property type="match status" value="2"/>
</dbReference>
<evidence type="ECO:0000256" key="6">
    <source>
        <dbReference type="HAMAP-Rule" id="MF_00050"/>
    </source>
</evidence>
<evidence type="ECO:0000256" key="5">
    <source>
        <dbReference type="ARBA" id="ARBA00022917"/>
    </source>
</evidence>
<comment type="caution">
    <text evidence="10">The sequence shown here is derived from an EMBL/GenBank/DDBJ whole genome shotgun (WGS) entry which is preliminary data.</text>
</comment>
<dbReference type="Pfam" id="PF00889">
    <property type="entry name" value="EF_TS"/>
    <property type="match status" value="1"/>
</dbReference>
<reference evidence="10 11" key="1">
    <citation type="submission" date="2020-08" db="EMBL/GenBank/DDBJ databases">
        <title>Genomic Encyclopedia of Type Strains, Phase IV (KMG-IV): sequencing the most valuable type-strain genomes for metagenomic binning, comparative biology and taxonomic classification.</title>
        <authorList>
            <person name="Goeker M."/>
        </authorList>
    </citation>
    <scope>NUCLEOTIDE SEQUENCE [LARGE SCALE GENOMIC DNA]</scope>
    <source>
        <strain evidence="10 11">DSM 26723</strain>
    </source>
</reference>
<evidence type="ECO:0000256" key="1">
    <source>
        <dbReference type="ARBA" id="ARBA00005532"/>
    </source>
</evidence>
<dbReference type="PROSITE" id="PS01126">
    <property type="entry name" value="EF_TS_1"/>
    <property type="match status" value="1"/>
</dbReference>
<keyword evidence="5 6" id="KW-0648">Protein biosynthesis</keyword>
<comment type="function">
    <text evidence="6 7">Associates with the EF-Tu.GDP complex and induces the exchange of GDP to GTP. It remains bound to the aminoacyl-tRNA.EF-Tu.GTP complex up to the GTP hydrolysis stage on the ribosome.</text>
</comment>
<dbReference type="InterPro" id="IPR036402">
    <property type="entry name" value="EF-Ts_dimer_sf"/>
</dbReference>
<dbReference type="EMBL" id="JACHHZ010000001">
    <property type="protein sequence ID" value="MBB6091734.1"/>
    <property type="molecule type" value="Genomic_DNA"/>
</dbReference>
<dbReference type="InterPro" id="IPR001816">
    <property type="entry name" value="Transl_elong_EFTs/EF1B"/>
</dbReference>
<dbReference type="Gene3D" id="1.10.286.20">
    <property type="match status" value="1"/>
</dbReference>
<organism evidence="10 11">
    <name type="scientific">Povalibacter uvarum</name>
    <dbReference type="NCBI Taxonomy" id="732238"/>
    <lineage>
        <taxon>Bacteria</taxon>
        <taxon>Pseudomonadati</taxon>
        <taxon>Pseudomonadota</taxon>
        <taxon>Gammaproteobacteria</taxon>
        <taxon>Steroidobacterales</taxon>
        <taxon>Steroidobacteraceae</taxon>
        <taxon>Povalibacter</taxon>
    </lineage>
</organism>
<dbReference type="InterPro" id="IPR009060">
    <property type="entry name" value="UBA-like_sf"/>
</dbReference>
<comment type="subcellular location">
    <subcellularLocation>
        <location evidence="6 8">Cytoplasm</location>
    </subcellularLocation>
</comment>
<evidence type="ECO:0000256" key="2">
    <source>
        <dbReference type="ARBA" id="ARBA00016956"/>
    </source>
</evidence>
<name>A0A841HGN8_9GAMM</name>
<evidence type="ECO:0000256" key="8">
    <source>
        <dbReference type="RuleBase" id="RU000643"/>
    </source>
</evidence>
<dbReference type="Proteomes" id="UP000588068">
    <property type="component" value="Unassembled WGS sequence"/>
</dbReference>